<feature type="compositionally biased region" description="Basic and acidic residues" evidence="7">
    <location>
        <begin position="385"/>
        <end position="394"/>
    </location>
</feature>
<dbReference type="GO" id="GO:0005737">
    <property type="term" value="C:cytoplasm"/>
    <property type="evidence" value="ECO:0007669"/>
    <property type="project" value="UniProtKB-SubCell"/>
</dbReference>
<dbReference type="InterPro" id="IPR011989">
    <property type="entry name" value="ARM-like"/>
</dbReference>
<evidence type="ECO:0000256" key="5">
    <source>
        <dbReference type="ARBA" id="ARBA00022490"/>
    </source>
</evidence>
<accession>A0A2G8K7Y2</accession>
<dbReference type="STRING" id="307972.A0A2G8K7Y2"/>
<dbReference type="PRINTS" id="PR00375">
    <property type="entry name" value="HUNTINGTIN"/>
</dbReference>
<dbReference type="Pfam" id="PF12372">
    <property type="entry name" value="Htt_N-HEAT"/>
    <property type="match status" value="1"/>
</dbReference>
<evidence type="ECO:0000256" key="6">
    <source>
        <dbReference type="ARBA" id="ARBA00023242"/>
    </source>
</evidence>
<dbReference type="SUPFAM" id="SSF48371">
    <property type="entry name" value="ARM repeat"/>
    <property type="match status" value="1"/>
</dbReference>
<dbReference type="InterPro" id="IPR024613">
    <property type="entry name" value="Huntingtin_N_HEAT_rpt-2"/>
</dbReference>
<protein>
    <submittedName>
        <fullName evidence="8">Huntingtin</fullName>
    </submittedName>
</protein>
<name>A0A2G8K7Y2_STIJA</name>
<evidence type="ECO:0000256" key="7">
    <source>
        <dbReference type="SAM" id="MobiDB-lite"/>
    </source>
</evidence>
<organism evidence="8 9">
    <name type="scientific">Stichopus japonicus</name>
    <name type="common">Sea cucumber</name>
    <dbReference type="NCBI Taxonomy" id="307972"/>
    <lineage>
        <taxon>Eukaryota</taxon>
        <taxon>Metazoa</taxon>
        <taxon>Echinodermata</taxon>
        <taxon>Eleutherozoa</taxon>
        <taxon>Echinozoa</taxon>
        <taxon>Holothuroidea</taxon>
        <taxon>Aspidochirotacea</taxon>
        <taxon>Aspidochirotida</taxon>
        <taxon>Stichopodidae</taxon>
        <taxon>Apostichopus</taxon>
    </lineage>
</organism>
<evidence type="ECO:0000313" key="9">
    <source>
        <dbReference type="Proteomes" id="UP000230750"/>
    </source>
</evidence>
<keyword evidence="5" id="KW-0963">Cytoplasm</keyword>
<dbReference type="InterPro" id="IPR000091">
    <property type="entry name" value="Huntingtin"/>
</dbReference>
<comment type="caution">
    <text evidence="8">The sequence shown here is derived from an EMBL/GenBank/DDBJ whole genome shotgun (WGS) entry which is preliminary data.</text>
</comment>
<dbReference type="Pfam" id="PF20926">
    <property type="entry name" value="Htt_N-HEAT_1"/>
    <property type="match status" value="1"/>
</dbReference>
<feature type="compositionally biased region" description="Acidic residues" evidence="7">
    <location>
        <begin position="410"/>
        <end position="429"/>
    </location>
</feature>
<dbReference type="AlphaFoldDB" id="A0A2G8K7Y2"/>
<evidence type="ECO:0000256" key="2">
    <source>
        <dbReference type="ARBA" id="ARBA00004123"/>
    </source>
</evidence>
<comment type="subcellular location">
    <subcellularLocation>
        <location evidence="3">Cytoplasm</location>
    </subcellularLocation>
    <subcellularLocation>
        <location evidence="2">Nucleus</location>
    </subcellularLocation>
</comment>
<dbReference type="InterPro" id="IPR028426">
    <property type="entry name" value="Huntingtin_fam"/>
</dbReference>
<proteinExistence type="inferred from homology"/>
<evidence type="ECO:0000256" key="3">
    <source>
        <dbReference type="ARBA" id="ARBA00004496"/>
    </source>
</evidence>
<dbReference type="Gene3D" id="1.25.10.10">
    <property type="entry name" value="Leucine-rich Repeat Variant"/>
    <property type="match status" value="1"/>
</dbReference>
<keyword evidence="6" id="KW-0539">Nucleus</keyword>
<evidence type="ECO:0000256" key="4">
    <source>
        <dbReference type="ARBA" id="ARBA00007153"/>
    </source>
</evidence>
<feature type="compositionally biased region" description="Low complexity" evidence="7">
    <location>
        <begin position="348"/>
        <end position="365"/>
    </location>
</feature>
<dbReference type="Proteomes" id="UP000230750">
    <property type="component" value="Unassembled WGS sequence"/>
</dbReference>
<dbReference type="EMBL" id="MRZV01000802">
    <property type="protein sequence ID" value="PIK44082.1"/>
    <property type="molecule type" value="Genomic_DNA"/>
</dbReference>
<reference evidence="8 9" key="1">
    <citation type="journal article" date="2017" name="PLoS Biol.">
        <title>The sea cucumber genome provides insights into morphological evolution and visceral regeneration.</title>
        <authorList>
            <person name="Zhang X."/>
            <person name="Sun L."/>
            <person name="Yuan J."/>
            <person name="Sun Y."/>
            <person name="Gao Y."/>
            <person name="Zhang L."/>
            <person name="Li S."/>
            <person name="Dai H."/>
            <person name="Hamel J.F."/>
            <person name="Liu C."/>
            <person name="Yu Y."/>
            <person name="Liu S."/>
            <person name="Lin W."/>
            <person name="Guo K."/>
            <person name="Jin S."/>
            <person name="Xu P."/>
            <person name="Storey K.B."/>
            <person name="Huan P."/>
            <person name="Zhang T."/>
            <person name="Zhou Y."/>
            <person name="Zhang J."/>
            <person name="Lin C."/>
            <person name="Li X."/>
            <person name="Xing L."/>
            <person name="Huo D."/>
            <person name="Sun M."/>
            <person name="Wang L."/>
            <person name="Mercier A."/>
            <person name="Li F."/>
            <person name="Yang H."/>
            <person name="Xiang J."/>
        </authorList>
    </citation>
    <scope>NUCLEOTIDE SEQUENCE [LARGE SCALE GENOMIC DNA]</scope>
    <source>
        <strain evidence="8">Shaxun</strain>
        <tissue evidence="8">Muscle</tissue>
    </source>
</reference>
<dbReference type="GO" id="GO:0005634">
    <property type="term" value="C:nucleus"/>
    <property type="evidence" value="ECO:0007669"/>
    <property type="project" value="UniProtKB-SubCell"/>
</dbReference>
<evidence type="ECO:0000256" key="1">
    <source>
        <dbReference type="ARBA" id="ARBA00002907"/>
    </source>
</evidence>
<dbReference type="PANTHER" id="PTHR10170">
    <property type="entry name" value="HUNTINGTON DISEASE PROTEIN"/>
    <property type="match status" value="1"/>
</dbReference>
<comment type="function">
    <text evidence="1">May play a role in microtubule-mediated transport or vesicle function.</text>
</comment>
<comment type="similarity">
    <text evidence="4">Belongs to the huntingtin family.</text>
</comment>
<gene>
    <name evidence="8" type="ORF">BSL78_19070</name>
</gene>
<evidence type="ECO:0000313" key="8">
    <source>
        <dbReference type="EMBL" id="PIK44082.1"/>
    </source>
</evidence>
<keyword evidence="9" id="KW-1185">Reference proteome</keyword>
<dbReference type="PANTHER" id="PTHR10170:SF10">
    <property type="entry name" value="HUNTINGTIN"/>
    <property type="match status" value="1"/>
</dbReference>
<feature type="region of interest" description="Disordered" evidence="7">
    <location>
        <begin position="740"/>
        <end position="766"/>
    </location>
</feature>
<sequence>MEKLARAFEALKSHQQGSSSDTVDSKKSQLSKKEYIQHLSIVADGICASNFKTVADFPKFLAISFELIFVACNNENSDIRLKAEECLNKIIKASLDTSLSRTQLELYKEIKKNGPSKSLRAALWRFAEVASFIRPQKCRPYIINLLPCIAKISRREEDAIQEALASFTEKVLPVLGSFLTDTEVKNLMKVLYPNLKSPSAATRRSAAKILVLICHHGRKTSTYFSMLVQTLLMICVPVTPNLSSHMCLGLLQCLRNALPYLTETGNLDQGLRGSIGVVKAEEKAEVTTKQLVQVKPNTSQVFSLDSGLDDDQVSLNTSLASKSELSSTANLSDVGLETPDTSTLSSYQDSLLESDLGESSSEQGDIITADEVDEYSNVNIGTEEEIGHSDEIDVSKGLTYMEKERKSVTDGEEEEEASPEKEEEADVDEKEEREANQDDEILEGDIGCYTDEEIPLRHLMRLLTSSFLLTGEKGCLIRDRRVRVSVKTLAMSCISNIAGMVPELFFIQLFKSSIKEKRVADQYVRDVLLYCEHSDHQLRSQTAIIIGHFIHAALRKSHCQFDTWSLDTAQQTESEPFHLSTLVTMLRNSLKDESSMTIRFTCQAVKVCIADLCMSSYDYLGAQLTYDLLEVGKSSYWLLQVELLDVIGGLNFRLLNFIETQEKLYSNHLVKSQRIQEALLEDVVMTLLGSDDLRVRTKAAETIIKIIPKLYFPDDVAHSDSVAAVAKEDQTGARRYHLGSTKLQPATHSHHEGSLTLSRRPGRRRA</sequence>
<feature type="region of interest" description="Disordered" evidence="7">
    <location>
        <begin position="324"/>
        <end position="438"/>
    </location>
</feature>
<dbReference type="OrthoDB" id="9351638at2759"/>
<dbReference type="InterPro" id="IPR048411">
    <property type="entry name" value="Htt_N_HEAT_rpt-1"/>
</dbReference>
<dbReference type="InterPro" id="IPR016024">
    <property type="entry name" value="ARM-type_fold"/>
</dbReference>